<evidence type="ECO:0000313" key="2">
    <source>
        <dbReference type="Proteomes" id="UP000296455"/>
    </source>
</evidence>
<reference evidence="1 2" key="1">
    <citation type="submission" date="2019-02" db="EMBL/GenBank/DDBJ databases">
        <title>Complete genome sequence of Burkholderia cenocepacia phage BcepSaruman.</title>
        <authorList>
            <person name="Park K."/>
            <person name="Liu M."/>
            <person name="Gill J."/>
        </authorList>
    </citation>
    <scope>NUCLEOTIDE SEQUENCE [LARGE SCALE GENOMIC DNA]</scope>
</reference>
<dbReference type="EMBL" id="MK552140">
    <property type="protein sequence ID" value="QBX06453.1"/>
    <property type="molecule type" value="Genomic_DNA"/>
</dbReference>
<organism evidence="1 2">
    <name type="scientific">Burkholderia phage BcepSaruman</name>
    <dbReference type="NCBI Taxonomy" id="2530032"/>
    <lineage>
        <taxon>Viruses</taxon>
        <taxon>Duplodnaviria</taxon>
        <taxon>Heunggongvirae</taxon>
        <taxon>Uroviricota</taxon>
        <taxon>Caudoviricetes</taxon>
        <taxon>Sarumanvirus</taxon>
        <taxon>Sarumanvirus bcepsaruman</taxon>
    </lineage>
</organism>
<protein>
    <submittedName>
        <fullName evidence="1">Uncharacterized protein</fullName>
    </submittedName>
</protein>
<name>A0A4D5ZBT0_9CAUD</name>
<evidence type="ECO:0000313" key="1">
    <source>
        <dbReference type="EMBL" id="QBX06453.1"/>
    </source>
</evidence>
<accession>A0A4D5ZBT0</accession>
<sequence>MSHMIPHVEFGQYFSIDTEHGTEIVPADVIGRTVGTHVEAFANYLEGKPYDADEVIEPRDGWLARMTAPGYLDRTDWTVHATEKEAREYLADTYDAEFEYDEDTRTERADEARESYYMRGWRVASCGSWTRDGREMRCTLYCEREGQDTDRVTFVVGFLGNDVRECYAITDRGVIV</sequence>
<dbReference type="Proteomes" id="UP000296455">
    <property type="component" value="Segment"/>
</dbReference>
<keyword evidence="2" id="KW-1185">Reference proteome</keyword>
<proteinExistence type="predicted"/>
<gene>
    <name evidence="1" type="ORF">BcepSaruman_040</name>
</gene>